<dbReference type="PANTHER" id="PTHR43071:SF1">
    <property type="entry name" value="2-AMINO-4-HYDROXY-6-HYDROXYMETHYLDIHYDROPTERIDINE PYROPHOSPHOKINASE"/>
    <property type="match status" value="1"/>
</dbReference>
<evidence type="ECO:0000256" key="11">
    <source>
        <dbReference type="ARBA" id="ARBA00029766"/>
    </source>
</evidence>
<keyword evidence="8" id="KW-0067">ATP-binding</keyword>
<keyword evidence="7" id="KW-0418">Kinase</keyword>
<keyword evidence="5 14" id="KW-0808">Transferase</keyword>
<feature type="domain" description="7,8-dihydro-6-hydroxymethylpterin-pyrophosphokinase" evidence="13">
    <location>
        <begin position="89"/>
        <end position="100"/>
    </location>
</feature>
<sequence length="161" mass="18385">MQKIFIGLGSNLGDSVAYLDKAVQELQAHQQIKNITLSRYYQSKPYGPQDQPDYINAVAQFETKLPAHDLLMALQKIEKNNDRVRDGKRWGARTLDLDLLLYGNMIIESETLTVPHPWICERSFVLYPLQDLSPDLVFPNGRTLEQCISKVPADEVQLISR</sequence>
<evidence type="ECO:0000256" key="6">
    <source>
        <dbReference type="ARBA" id="ARBA00022741"/>
    </source>
</evidence>
<reference evidence="14" key="1">
    <citation type="journal article" date="2020" name="mSystems">
        <title>Genome- and Community-Level Interaction Insights into Carbon Utilization and Element Cycling Functions of Hydrothermarchaeota in Hydrothermal Sediment.</title>
        <authorList>
            <person name="Zhou Z."/>
            <person name="Liu Y."/>
            <person name="Xu W."/>
            <person name="Pan J."/>
            <person name="Luo Z.H."/>
            <person name="Li M."/>
        </authorList>
    </citation>
    <scope>NUCLEOTIDE SEQUENCE [LARGE SCALE GENOMIC DNA]</scope>
    <source>
        <strain evidence="14">HyVt-493</strain>
    </source>
</reference>
<comment type="function">
    <text evidence="10">Catalyzes the transfer of pyrophosphate from adenosine triphosphate (ATP) to 6-hydroxymethyl-7,8-dihydropterin, an enzymatic step in folate biosynthesis pathway.</text>
</comment>
<dbReference type="NCBIfam" id="TIGR01498">
    <property type="entry name" value="folK"/>
    <property type="match status" value="1"/>
</dbReference>
<comment type="caution">
    <text evidence="14">The sequence shown here is derived from an EMBL/GenBank/DDBJ whole genome shotgun (WGS) entry which is preliminary data.</text>
</comment>
<dbReference type="GO" id="GO:0046656">
    <property type="term" value="P:folic acid biosynthetic process"/>
    <property type="evidence" value="ECO:0007669"/>
    <property type="project" value="UniProtKB-KW"/>
</dbReference>
<evidence type="ECO:0000256" key="4">
    <source>
        <dbReference type="ARBA" id="ARBA00016218"/>
    </source>
</evidence>
<evidence type="ECO:0000256" key="9">
    <source>
        <dbReference type="ARBA" id="ARBA00022909"/>
    </source>
</evidence>
<evidence type="ECO:0000256" key="1">
    <source>
        <dbReference type="ARBA" id="ARBA00005051"/>
    </source>
</evidence>
<evidence type="ECO:0000256" key="10">
    <source>
        <dbReference type="ARBA" id="ARBA00029409"/>
    </source>
</evidence>
<protein>
    <recommendedName>
        <fullName evidence="4">2-amino-4-hydroxy-6-hydroxymethyldihydropteridine pyrophosphokinase</fullName>
        <ecNumber evidence="3">2.7.6.3</ecNumber>
    </recommendedName>
    <alternativeName>
        <fullName evidence="11">6-hydroxymethyl-7,8-dihydropterin pyrophosphokinase</fullName>
    </alternativeName>
    <alternativeName>
        <fullName evidence="12">7,8-dihydro-6-hydroxymethylpterin-pyrophosphokinase</fullName>
    </alternativeName>
</protein>
<dbReference type="PROSITE" id="PS00794">
    <property type="entry name" value="HPPK"/>
    <property type="match status" value="1"/>
</dbReference>
<dbReference type="InterPro" id="IPR035907">
    <property type="entry name" value="Hppk_sf"/>
</dbReference>
<dbReference type="GO" id="GO:0016301">
    <property type="term" value="F:kinase activity"/>
    <property type="evidence" value="ECO:0007669"/>
    <property type="project" value="UniProtKB-KW"/>
</dbReference>
<dbReference type="GO" id="GO:0003848">
    <property type="term" value="F:2-amino-4-hydroxy-6-hydroxymethyldihydropteridine diphosphokinase activity"/>
    <property type="evidence" value="ECO:0007669"/>
    <property type="project" value="UniProtKB-EC"/>
</dbReference>
<dbReference type="GO" id="GO:0046654">
    <property type="term" value="P:tetrahydrofolate biosynthetic process"/>
    <property type="evidence" value="ECO:0007669"/>
    <property type="project" value="UniProtKB-UniPathway"/>
</dbReference>
<evidence type="ECO:0000256" key="8">
    <source>
        <dbReference type="ARBA" id="ARBA00022840"/>
    </source>
</evidence>
<keyword evidence="6" id="KW-0547">Nucleotide-binding</keyword>
<dbReference type="Proteomes" id="UP000885750">
    <property type="component" value="Unassembled WGS sequence"/>
</dbReference>
<evidence type="ECO:0000256" key="12">
    <source>
        <dbReference type="ARBA" id="ARBA00033413"/>
    </source>
</evidence>
<evidence type="ECO:0000256" key="7">
    <source>
        <dbReference type="ARBA" id="ARBA00022777"/>
    </source>
</evidence>
<evidence type="ECO:0000256" key="3">
    <source>
        <dbReference type="ARBA" id="ARBA00013253"/>
    </source>
</evidence>
<dbReference type="EMBL" id="DRMS01000044">
    <property type="protein sequence ID" value="HFC91404.1"/>
    <property type="molecule type" value="Genomic_DNA"/>
</dbReference>
<comment type="similarity">
    <text evidence="2">Belongs to the HPPK family.</text>
</comment>
<dbReference type="EC" id="2.7.6.3" evidence="3"/>
<dbReference type="AlphaFoldDB" id="A0A7V2T0X2"/>
<keyword evidence="9" id="KW-0289">Folate biosynthesis</keyword>
<dbReference type="Pfam" id="PF01288">
    <property type="entry name" value="HPPK"/>
    <property type="match status" value="1"/>
</dbReference>
<accession>A0A7V2T0X2</accession>
<dbReference type="UniPathway" id="UPA00077">
    <property type="reaction ID" value="UER00155"/>
</dbReference>
<evidence type="ECO:0000256" key="2">
    <source>
        <dbReference type="ARBA" id="ARBA00005810"/>
    </source>
</evidence>
<comment type="pathway">
    <text evidence="1">Cofactor biosynthesis; tetrahydrofolate biosynthesis; 2-amino-4-hydroxy-6-hydroxymethyl-7,8-dihydropteridine diphosphate from 7,8-dihydroneopterin triphosphate: step 4/4.</text>
</comment>
<gene>
    <name evidence="14" type="primary">folK</name>
    <name evidence="14" type="ORF">ENJ51_01180</name>
</gene>
<evidence type="ECO:0000313" key="14">
    <source>
        <dbReference type="EMBL" id="HFC91404.1"/>
    </source>
</evidence>
<dbReference type="Gene3D" id="3.30.70.560">
    <property type="entry name" value="7,8-Dihydro-6-hydroxymethylpterin-pyrophosphokinase HPPK"/>
    <property type="match status" value="1"/>
</dbReference>
<evidence type="ECO:0000259" key="13">
    <source>
        <dbReference type="PROSITE" id="PS00794"/>
    </source>
</evidence>
<proteinExistence type="inferred from homology"/>
<dbReference type="CDD" id="cd00483">
    <property type="entry name" value="HPPK"/>
    <property type="match status" value="1"/>
</dbReference>
<dbReference type="PANTHER" id="PTHR43071">
    <property type="entry name" value="2-AMINO-4-HYDROXY-6-HYDROXYMETHYLDIHYDROPTERIDINE PYROPHOSPHOKINASE"/>
    <property type="match status" value="1"/>
</dbReference>
<name>A0A7V2T0X2_LEUMU</name>
<dbReference type="SUPFAM" id="SSF55083">
    <property type="entry name" value="6-hydroxymethyl-7,8-dihydropterin pyrophosphokinase, HPPK"/>
    <property type="match status" value="1"/>
</dbReference>
<evidence type="ECO:0000256" key="5">
    <source>
        <dbReference type="ARBA" id="ARBA00022679"/>
    </source>
</evidence>
<dbReference type="InterPro" id="IPR000550">
    <property type="entry name" value="Hppk"/>
</dbReference>
<dbReference type="GO" id="GO:0005524">
    <property type="term" value="F:ATP binding"/>
    <property type="evidence" value="ECO:0007669"/>
    <property type="project" value="UniProtKB-KW"/>
</dbReference>
<organism evidence="14">
    <name type="scientific">Leucothrix mucor</name>
    <dbReference type="NCBI Taxonomy" id="45248"/>
    <lineage>
        <taxon>Bacteria</taxon>
        <taxon>Pseudomonadati</taxon>
        <taxon>Pseudomonadota</taxon>
        <taxon>Gammaproteobacteria</taxon>
        <taxon>Thiotrichales</taxon>
        <taxon>Thiotrichaceae</taxon>
        <taxon>Leucothrix</taxon>
    </lineage>
</organism>